<dbReference type="Pfam" id="PF02224">
    <property type="entry name" value="Cytidylate_kin"/>
    <property type="match status" value="1"/>
</dbReference>
<dbReference type="InterPro" id="IPR003136">
    <property type="entry name" value="Cytidylate_kin"/>
</dbReference>
<accession>A0ABS4PJV1</accession>
<evidence type="ECO:0000256" key="8">
    <source>
        <dbReference type="HAMAP-Rule" id="MF_00238"/>
    </source>
</evidence>
<keyword evidence="8" id="KW-0963">Cytoplasm</keyword>
<dbReference type="EMBL" id="JAGGMS010000001">
    <property type="protein sequence ID" value="MBP2179109.1"/>
    <property type="molecule type" value="Genomic_DNA"/>
</dbReference>
<evidence type="ECO:0000256" key="7">
    <source>
        <dbReference type="ARBA" id="ARBA00048478"/>
    </source>
</evidence>
<evidence type="ECO:0000256" key="1">
    <source>
        <dbReference type="ARBA" id="ARBA00009427"/>
    </source>
</evidence>
<dbReference type="GO" id="GO:0016301">
    <property type="term" value="F:kinase activity"/>
    <property type="evidence" value="ECO:0007669"/>
    <property type="project" value="UniProtKB-KW"/>
</dbReference>
<gene>
    <name evidence="8" type="primary">cmk</name>
    <name evidence="10" type="ORF">JOM49_000635</name>
</gene>
<dbReference type="EC" id="2.7.4.25" evidence="8"/>
<proteinExistence type="inferred from homology"/>
<dbReference type="Proteomes" id="UP000741013">
    <property type="component" value="Unassembled WGS sequence"/>
</dbReference>
<feature type="binding site" evidence="8">
    <location>
        <begin position="15"/>
        <end position="23"/>
    </location>
    <ligand>
        <name>ATP</name>
        <dbReference type="ChEBI" id="CHEBI:30616"/>
    </ligand>
</feature>
<comment type="similarity">
    <text evidence="1 8">Belongs to the cytidylate kinase family. Type 1 subfamily.</text>
</comment>
<comment type="catalytic activity">
    <reaction evidence="7 8">
        <text>CMP + ATP = CDP + ADP</text>
        <dbReference type="Rhea" id="RHEA:11600"/>
        <dbReference type="ChEBI" id="CHEBI:30616"/>
        <dbReference type="ChEBI" id="CHEBI:58069"/>
        <dbReference type="ChEBI" id="CHEBI:60377"/>
        <dbReference type="ChEBI" id="CHEBI:456216"/>
        <dbReference type="EC" id="2.7.4.25"/>
    </reaction>
</comment>
<reference evidence="10 11" key="1">
    <citation type="submission" date="2021-03" db="EMBL/GenBank/DDBJ databases">
        <title>Sequencing the genomes of 1000 actinobacteria strains.</title>
        <authorList>
            <person name="Klenk H.-P."/>
        </authorList>
    </citation>
    <scope>NUCLEOTIDE SEQUENCE [LARGE SCALE GENOMIC DNA]</scope>
    <source>
        <strain evidence="10 11">DSM 45510</strain>
    </source>
</reference>
<organism evidence="10 11">
    <name type="scientific">Amycolatopsis magusensis</name>
    <dbReference type="NCBI Taxonomy" id="882444"/>
    <lineage>
        <taxon>Bacteria</taxon>
        <taxon>Bacillati</taxon>
        <taxon>Actinomycetota</taxon>
        <taxon>Actinomycetes</taxon>
        <taxon>Pseudonocardiales</taxon>
        <taxon>Pseudonocardiaceae</taxon>
        <taxon>Amycolatopsis</taxon>
    </lineage>
</organism>
<evidence type="ECO:0000256" key="3">
    <source>
        <dbReference type="ARBA" id="ARBA00022741"/>
    </source>
</evidence>
<evidence type="ECO:0000259" key="9">
    <source>
        <dbReference type="Pfam" id="PF02224"/>
    </source>
</evidence>
<comment type="caution">
    <text evidence="10">The sequence shown here is derived from an EMBL/GenBank/DDBJ whole genome shotgun (WGS) entry which is preliminary data.</text>
</comment>
<keyword evidence="11" id="KW-1185">Reference proteome</keyword>
<dbReference type="InterPro" id="IPR027417">
    <property type="entry name" value="P-loop_NTPase"/>
</dbReference>
<dbReference type="RefSeq" id="WP_209662871.1">
    <property type="nucleotide sequence ID" value="NZ_JAGGMS010000001.1"/>
</dbReference>
<dbReference type="HAMAP" id="MF_00238">
    <property type="entry name" value="Cytidyl_kinase_type1"/>
    <property type="match status" value="1"/>
</dbReference>
<evidence type="ECO:0000256" key="4">
    <source>
        <dbReference type="ARBA" id="ARBA00022777"/>
    </source>
</evidence>
<protein>
    <recommendedName>
        <fullName evidence="8">Cytidylate kinase</fullName>
        <shortName evidence="8">CK</shortName>
        <ecNumber evidence="8">2.7.4.25</ecNumber>
    </recommendedName>
    <alternativeName>
        <fullName evidence="8">Cytidine monophosphate kinase</fullName>
        <shortName evidence="8">CMP kinase</shortName>
    </alternativeName>
</protein>
<sequence length="224" mass="24538">MSGDSGKTVVIAVDGPAAAGKTTTCLALADTFDLRYLESGRTYRIVAYEAIRRGVPVDDRSAVVGLCDRLIDESRTGNLFTSSRYRPQELRSNPVDLAVSAVARIGELRGRVTELIHQWARVQARCVVEGRDIGTVVFPTAPAKFYLTAKPEIRAERRVRQEGHGSYEEVLKDVIRRDQADMSRPVAPLVPAEDAVEIDTTELSVAQVVGRMVSVCRDRGVANP</sequence>
<dbReference type="CDD" id="cd02020">
    <property type="entry name" value="CMPK"/>
    <property type="match status" value="1"/>
</dbReference>
<dbReference type="NCBIfam" id="TIGR00017">
    <property type="entry name" value="cmk"/>
    <property type="match status" value="1"/>
</dbReference>
<keyword evidence="3 8" id="KW-0547">Nucleotide-binding</keyword>
<evidence type="ECO:0000256" key="5">
    <source>
        <dbReference type="ARBA" id="ARBA00022840"/>
    </source>
</evidence>
<keyword evidence="2 8" id="KW-0808">Transferase</keyword>
<dbReference type="SUPFAM" id="SSF52540">
    <property type="entry name" value="P-loop containing nucleoside triphosphate hydrolases"/>
    <property type="match status" value="1"/>
</dbReference>
<evidence type="ECO:0000313" key="10">
    <source>
        <dbReference type="EMBL" id="MBP2179109.1"/>
    </source>
</evidence>
<dbReference type="InterPro" id="IPR011994">
    <property type="entry name" value="Cytidylate_kinase_dom"/>
</dbReference>
<keyword evidence="5 8" id="KW-0067">ATP-binding</keyword>
<comment type="subcellular location">
    <subcellularLocation>
        <location evidence="8">Cytoplasm</location>
    </subcellularLocation>
</comment>
<feature type="domain" description="Cytidylate kinase" evidence="9">
    <location>
        <begin position="11"/>
        <end position="215"/>
    </location>
</feature>
<name>A0ABS4PJV1_9PSEU</name>
<evidence type="ECO:0000313" key="11">
    <source>
        <dbReference type="Proteomes" id="UP000741013"/>
    </source>
</evidence>
<comment type="catalytic activity">
    <reaction evidence="6 8">
        <text>dCMP + ATP = dCDP + ADP</text>
        <dbReference type="Rhea" id="RHEA:25094"/>
        <dbReference type="ChEBI" id="CHEBI:30616"/>
        <dbReference type="ChEBI" id="CHEBI:57566"/>
        <dbReference type="ChEBI" id="CHEBI:58593"/>
        <dbReference type="ChEBI" id="CHEBI:456216"/>
        <dbReference type="EC" id="2.7.4.25"/>
    </reaction>
</comment>
<keyword evidence="4 8" id="KW-0418">Kinase</keyword>
<dbReference type="Gene3D" id="3.40.50.300">
    <property type="entry name" value="P-loop containing nucleotide triphosphate hydrolases"/>
    <property type="match status" value="1"/>
</dbReference>
<evidence type="ECO:0000256" key="2">
    <source>
        <dbReference type="ARBA" id="ARBA00022679"/>
    </source>
</evidence>
<evidence type="ECO:0000256" key="6">
    <source>
        <dbReference type="ARBA" id="ARBA00047615"/>
    </source>
</evidence>